<dbReference type="Pfam" id="PF02463">
    <property type="entry name" value="SMC_N"/>
    <property type="match status" value="1"/>
</dbReference>
<comment type="similarity">
    <text evidence="2">Belongs to the Sph1/Sph2 family.</text>
</comment>
<evidence type="ECO:0000313" key="5">
    <source>
        <dbReference type="EMBL" id="TQQ79162.1"/>
    </source>
</evidence>
<dbReference type="InterPro" id="IPR003395">
    <property type="entry name" value="RecF/RecN/SMC_N"/>
</dbReference>
<feature type="domain" description="RecF/RecN/SMC N-terminal" evidence="4">
    <location>
        <begin position="2"/>
        <end position="612"/>
    </location>
</feature>
<gene>
    <name evidence="5" type="ORF">EGH24_12270</name>
</gene>
<feature type="coiled-coil region" evidence="3">
    <location>
        <begin position="447"/>
        <end position="474"/>
    </location>
</feature>
<name>A0A8J8PA47_9EURY</name>
<dbReference type="AlphaFoldDB" id="A0A8J8PA47"/>
<keyword evidence="1 3" id="KW-0175">Coiled coil</keyword>
<dbReference type="OrthoDB" id="25344at2157"/>
<proteinExistence type="inferred from homology"/>
<sequence>MYIQKIEVQNIRGITSWGEKFGEQNVRILGPNGSGKSSVIQSVEFALTGDISRLRGSGTQDIPFSQYASHVEAEPEEAWVAATFATNGSRDIEIKRWVSDPDNPTIVSPEDIDTIPDWLQKQMDAAKLGHSILDRDRLLRFVTAPEGERGDRIDELFGIEHIDKKRKSLKHAARSYEKESIKSKSKEKEQADKRFFELFPAGISTRSKAVEYINDRREEQGVHPIESLDDEITGKIEISDKISIDALQSEGTVKLLNRITDGFRDTRQQGINKYNEIDDLVSSLDDAETPEKTLNTLDLIEKGIPLLDEYDGECPLCLADWDNNEIREHLQERRAHASRVQSLKDDIDSAYEELNGILVEYTDDLAQLQSEIDDDYPAASRELETTIESANSWKDELNDGTMTNLPSVSELERVVFPDSLLEEIQQLVQIADEKPEVRSSVRNIELLAKADDRYEELRKREADLEEAKAVYDALDGVKQHFMNARSRVLNEAFNEICEKFETYYQEIHRDEEAADFSAMLEPTDTGVKFELKFYDQGHHHPGAVHSEGHRDSMGLALFLAMSDVGGDDIDILLLDDVMMSIDSGHRSNIANLLAEKVSDDYQILLTTHDKTWNRHLHLTQEFNKQVRFSKCSLEGGPLPVASLSDPWTRIDHHIEHDDVTAAAAWIRKTVEWYSRRACANLKASVPYHELEDETLSLGRLYQSALKQYESLIENGSIVDETEYGQGLYSTEDVQDELDAIQEVKEQKDRHLKLLHKNVHYNDAEAAFYTGEELKNERDVFKKAYNLLHCSDCNSWVKKGDYVYCDCTIRVKP</sequence>
<accession>A0A8J8PA47</accession>
<dbReference type="SUPFAM" id="SSF52540">
    <property type="entry name" value="P-loop containing nucleoside triphosphate hydrolases"/>
    <property type="match status" value="1"/>
</dbReference>
<evidence type="ECO:0000256" key="1">
    <source>
        <dbReference type="ARBA" id="ARBA00023054"/>
    </source>
</evidence>
<dbReference type="RefSeq" id="WP_142980431.1">
    <property type="nucleotide sequence ID" value="NZ_RKLU01000006.1"/>
</dbReference>
<dbReference type="EMBL" id="RKLU01000006">
    <property type="protein sequence ID" value="TQQ79162.1"/>
    <property type="molecule type" value="Genomic_DNA"/>
</dbReference>
<dbReference type="PANTHER" id="PTHR32114:SF2">
    <property type="entry name" value="ABC TRANSPORTER ABCH.3"/>
    <property type="match status" value="1"/>
</dbReference>
<dbReference type="PANTHER" id="PTHR32114">
    <property type="entry name" value="ABC TRANSPORTER ABCH.3"/>
    <property type="match status" value="1"/>
</dbReference>
<evidence type="ECO:0000259" key="4">
    <source>
        <dbReference type="Pfam" id="PF02463"/>
    </source>
</evidence>
<reference evidence="5" key="1">
    <citation type="submission" date="2019-02" db="EMBL/GenBank/DDBJ databases">
        <title>Halonotius sp. a new haloarchaeum isolated from saline soil.</title>
        <authorList>
            <person name="Duran-Viseras A."/>
            <person name="Sanchez-Porro C."/>
            <person name="Ventosa A."/>
        </authorList>
    </citation>
    <scope>NUCLEOTIDE SEQUENCE</scope>
    <source>
        <strain evidence="5">F15B</strain>
    </source>
</reference>
<organism evidence="5 6">
    <name type="scientific">Halonotius terrestris</name>
    <dbReference type="NCBI Taxonomy" id="2487750"/>
    <lineage>
        <taxon>Archaea</taxon>
        <taxon>Methanobacteriati</taxon>
        <taxon>Methanobacteriota</taxon>
        <taxon>Stenosarchaea group</taxon>
        <taxon>Halobacteria</taxon>
        <taxon>Halobacteriales</taxon>
        <taxon>Haloferacaceae</taxon>
        <taxon>Halonotius</taxon>
    </lineage>
</organism>
<comment type="caution">
    <text evidence="5">The sequence shown here is derived from an EMBL/GenBank/DDBJ whole genome shotgun (WGS) entry which is preliminary data.</text>
</comment>
<dbReference type="Gene3D" id="3.40.50.300">
    <property type="entry name" value="P-loop containing nucleotide triphosphate hydrolases"/>
    <property type="match status" value="2"/>
</dbReference>
<evidence type="ECO:0000256" key="2">
    <source>
        <dbReference type="ARBA" id="ARBA00049666"/>
    </source>
</evidence>
<dbReference type="Proteomes" id="UP000705823">
    <property type="component" value="Unassembled WGS sequence"/>
</dbReference>
<evidence type="ECO:0000313" key="6">
    <source>
        <dbReference type="Proteomes" id="UP000705823"/>
    </source>
</evidence>
<protein>
    <recommendedName>
        <fullName evidence="4">RecF/RecN/SMC N-terminal domain-containing protein</fullName>
    </recommendedName>
</protein>
<keyword evidence="6" id="KW-1185">Reference proteome</keyword>
<evidence type="ECO:0000256" key="3">
    <source>
        <dbReference type="SAM" id="Coils"/>
    </source>
</evidence>
<dbReference type="InterPro" id="IPR027417">
    <property type="entry name" value="P-loop_NTPase"/>
</dbReference>